<organism evidence="2 3">
    <name type="scientific">Nonomuraea corallina</name>
    <dbReference type="NCBI Taxonomy" id="2989783"/>
    <lineage>
        <taxon>Bacteria</taxon>
        <taxon>Bacillati</taxon>
        <taxon>Actinomycetota</taxon>
        <taxon>Actinomycetes</taxon>
        <taxon>Streptosporangiales</taxon>
        <taxon>Streptosporangiaceae</taxon>
        <taxon>Nonomuraea</taxon>
    </lineage>
</organism>
<accession>A0ABT4SFX9</accession>
<keyword evidence="1" id="KW-0812">Transmembrane</keyword>
<comment type="caution">
    <text evidence="2">The sequence shown here is derived from an EMBL/GenBank/DDBJ whole genome shotgun (WGS) entry which is preliminary data.</text>
</comment>
<keyword evidence="3" id="KW-1185">Reference proteome</keyword>
<feature type="transmembrane region" description="Helical" evidence="1">
    <location>
        <begin position="6"/>
        <end position="28"/>
    </location>
</feature>
<proteinExistence type="predicted"/>
<dbReference type="RefSeq" id="WP_270156979.1">
    <property type="nucleotide sequence ID" value="NZ_JAPNNL010000093.1"/>
</dbReference>
<evidence type="ECO:0000313" key="3">
    <source>
        <dbReference type="Proteomes" id="UP001144036"/>
    </source>
</evidence>
<gene>
    <name evidence="2" type="ORF">OUY22_22075</name>
</gene>
<evidence type="ECO:0000313" key="2">
    <source>
        <dbReference type="EMBL" id="MDA0636118.1"/>
    </source>
</evidence>
<reference evidence="2" key="1">
    <citation type="submission" date="2022-11" db="EMBL/GenBank/DDBJ databases">
        <title>Nonomuraea corallina sp. nov., a new species of the genus Nonomuraea isolated from sea side sediment in Thai sea.</title>
        <authorList>
            <person name="Ngamcharungchit C."/>
            <person name="Matsumoto A."/>
            <person name="Suriyachadkun C."/>
            <person name="Panbangred W."/>
            <person name="Inahashi Y."/>
            <person name="Intra B."/>
        </authorList>
    </citation>
    <scope>NUCLEOTIDE SEQUENCE</scope>
    <source>
        <strain evidence="2">MCN248</strain>
    </source>
</reference>
<sequence>MQELIIGIVSSLLAGGITVAAGWLGLAWPRRVLVRGLSKLTGVGVERSYAKQSAANSDLAADLRGARWIKVLTGRGNELTRDSFQVVWQGGNPVLEHVHVLLPDPDDPGGWLATRVREVQRADPAFGEELLADQLRANIRYLDAVSGRDAKVEVRLFDAPHTYRVILTDRLAYFTPYQPGIHARNSPCLVFRSGSAMYDHLLRSFDVMWQQSVSGRPDERSV</sequence>
<dbReference type="EMBL" id="JAPNNL010000093">
    <property type="protein sequence ID" value="MDA0636118.1"/>
    <property type="molecule type" value="Genomic_DNA"/>
</dbReference>
<protein>
    <submittedName>
        <fullName evidence="2">Uncharacterized protein</fullName>
    </submittedName>
</protein>
<name>A0ABT4SFX9_9ACTN</name>
<dbReference type="Proteomes" id="UP001144036">
    <property type="component" value="Unassembled WGS sequence"/>
</dbReference>
<keyword evidence="1" id="KW-0472">Membrane</keyword>
<keyword evidence="1" id="KW-1133">Transmembrane helix</keyword>
<evidence type="ECO:0000256" key="1">
    <source>
        <dbReference type="SAM" id="Phobius"/>
    </source>
</evidence>